<dbReference type="Gene3D" id="3.30.70.100">
    <property type="match status" value="1"/>
</dbReference>
<dbReference type="InterPro" id="IPR011761">
    <property type="entry name" value="ATP-grasp"/>
</dbReference>
<dbReference type="GO" id="GO:0005737">
    <property type="term" value="C:cytoplasm"/>
    <property type="evidence" value="ECO:0007669"/>
    <property type="project" value="TreeGrafter"/>
</dbReference>
<dbReference type="EMBL" id="FMYI01000001">
    <property type="protein sequence ID" value="SDB81238.1"/>
    <property type="molecule type" value="Genomic_DNA"/>
</dbReference>
<protein>
    <recommendedName>
        <fullName evidence="1 3">acylphosphatase</fullName>
        <ecNumber evidence="3">3.6.1.7</ecNumber>
    </recommendedName>
</protein>
<accession>A0A1G6GGV6</accession>
<dbReference type="STRING" id="1612202.SAMN05421734_10167"/>
<keyword evidence="2" id="KW-0067">ATP-binding</keyword>
<keyword evidence="2" id="KW-0547">Nucleotide-binding</keyword>
<dbReference type="PROSITE" id="PS50975">
    <property type="entry name" value="ATP_GRASP"/>
    <property type="match status" value="1"/>
</dbReference>
<comment type="catalytic activity">
    <reaction evidence="3">
        <text>an acyl phosphate + H2O = a carboxylate + phosphate + H(+)</text>
        <dbReference type="Rhea" id="RHEA:14965"/>
        <dbReference type="ChEBI" id="CHEBI:15377"/>
        <dbReference type="ChEBI" id="CHEBI:15378"/>
        <dbReference type="ChEBI" id="CHEBI:29067"/>
        <dbReference type="ChEBI" id="CHEBI:43474"/>
        <dbReference type="ChEBI" id="CHEBI:59918"/>
        <dbReference type="EC" id="3.6.1.7"/>
    </reaction>
</comment>
<evidence type="ECO:0000313" key="8">
    <source>
        <dbReference type="Proteomes" id="UP000242949"/>
    </source>
</evidence>
<proteinExistence type="inferred from homology"/>
<dbReference type="EC" id="3.6.1.7" evidence="3"/>
<dbReference type="PANTHER" id="PTHR21621:SF0">
    <property type="entry name" value="BETA-CITRYLGLUTAMATE SYNTHASE B-RELATED"/>
    <property type="match status" value="1"/>
</dbReference>
<name>A0A1G6GGV6_9BACI</name>
<evidence type="ECO:0000256" key="3">
    <source>
        <dbReference type="PROSITE-ProRule" id="PRU00520"/>
    </source>
</evidence>
<gene>
    <name evidence="7" type="ORF">SAMN05421734_10167</name>
</gene>
<dbReference type="PANTHER" id="PTHR21621">
    <property type="entry name" value="RIBOSOMAL PROTEIN S6 MODIFICATION PROTEIN"/>
    <property type="match status" value="1"/>
</dbReference>
<dbReference type="InterPro" id="IPR013651">
    <property type="entry name" value="ATP-grasp_RimK-type"/>
</dbReference>
<dbReference type="PROSITE" id="PS51160">
    <property type="entry name" value="ACYLPHOSPHATASE_3"/>
    <property type="match status" value="1"/>
</dbReference>
<dbReference type="SUPFAM" id="SSF56059">
    <property type="entry name" value="Glutathione synthetase ATP-binding domain-like"/>
    <property type="match status" value="1"/>
</dbReference>
<dbReference type="GO" id="GO:0005524">
    <property type="term" value="F:ATP binding"/>
    <property type="evidence" value="ECO:0007669"/>
    <property type="project" value="UniProtKB-UniRule"/>
</dbReference>
<dbReference type="InterPro" id="IPR001792">
    <property type="entry name" value="Acylphosphatase-like_dom"/>
</dbReference>
<evidence type="ECO:0000259" key="6">
    <source>
        <dbReference type="PROSITE" id="PS51160"/>
    </source>
</evidence>
<feature type="active site" evidence="3">
    <location>
        <position position="419"/>
    </location>
</feature>
<dbReference type="GO" id="GO:0003998">
    <property type="term" value="F:acylphosphatase activity"/>
    <property type="evidence" value="ECO:0007669"/>
    <property type="project" value="UniProtKB-EC"/>
</dbReference>
<feature type="domain" description="ATP-grasp" evidence="5">
    <location>
        <begin position="92"/>
        <end position="344"/>
    </location>
</feature>
<evidence type="ECO:0000256" key="2">
    <source>
        <dbReference type="PROSITE-ProRule" id="PRU00409"/>
    </source>
</evidence>
<evidence type="ECO:0000256" key="4">
    <source>
        <dbReference type="RuleBase" id="RU004168"/>
    </source>
</evidence>
<dbReference type="GO" id="GO:0009432">
    <property type="term" value="P:SOS response"/>
    <property type="evidence" value="ECO:0007669"/>
    <property type="project" value="TreeGrafter"/>
</dbReference>
<dbReference type="Pfam" id="PF00708">
    <property type="entry name" value="Acylphosphatase"/>
    <property type="match status" value="1"/>
</dbReference>
<dbReference type="InterPro" id="IPR036046">
    <property type="entry name" value="Acylphosphatase-like_dom_sf"/>
</dbReference>
<reference evidence="8" key="1">
    <citation type="submission" date="2016-09" db="EMBL/GenBank/DDBJ databases">
        <authorList>
            <person name="Varghese N."/>
            <person name="Submissions S."/>
        </authorList>
    </citation>
    <scope>NUCLEOTIDE SEQUENCE [LARGE SCALE GENOMIC DNA]</scope>
    <source>
        <strain evidence="8">S5</strain>
    </source>
</reference>
<keyword evidence="3" id="KW-0378">Hydrolase</keyword>
<keyword evidence="8" id="KW-1185">Reference proteome</keyword>
<keyword evidence="7" id="KW-0436">Ligase</keyword>
<comment type="similarity">
    <text evidence="4">Belongs to the acylphosphatase family.</text>
</comment>
<dbReference type="GO" id="GO:0018169">
    <property type="term" value="F:ribosomal S6-glutamic acid ligase activity"/>
    <property type="evidence" value="ECO:0007669"/>
    <property type="project" value="TreeGrafter"/>
</dbReference>
<evidence type="ECO:0000313" key="7">
    <source>
        <dbReference type="EMBL" id="SDB81238.1"/>
    </source>
</evidence>
<dbReference type="Pfam" id="PF08443">
    <property type="entry name" value="RimK"/>
    <property type="match status" value="2"/>
</dbReference>
<dbReference type="Gene3D" id="3.30.470.20">
    <property type="entry name" value="ATP-grasp fold, B domain"/>
    <property type="match status" value="2"/>
</dbReference>
<feature type="domain" description="Acylphosphatase-like" evidence="6">
    <location>
        <begin position="386"/>
        <end position="473"/>
    </location>
</feature>
<sequence>MKDDILGNWPNQLINAIPMQGFRYKLSGVSIALEGWRRGLNLKFYRLDDSENKFKLRFYLSNDKRTHHFEASKGDMTTAEADKICDDKFLTKKYLKKAGVPVAEGNIFNKNDTNSDIMNYCKELGFPLVVKPLNANGGKGVFSNIQTPVDLLTAITTVRDELNYNKVMVERYIEGEEYRIVVLDNEVVGVLNRIPANVIGNGHDSIRKLIRDKNNKRKSNPHLSNLKIKIDKDVKSVLYSQNLDLKSVPELNQAVALKLTSNLSTGGDSVDLTDDIPDQLKEIAINATNAIPGLPLSGIDVMVNKSKNEYKVIEVNTKPGLGGHLFPFYGQSRDIPKKIIDYYFPETQGIQRSFFYFNIEQIYEILKSRSAKEISITPCPTGEFHKKEFIIHGKVQKVGYRVAVTNKAKKMNIHGSIKNLEDNTVQVVACADSTDKLNEFKKLCYEGLNRAKVTSISEYEYPYPVPIGFNIETRDEERAYLNLQEEKEYYQKKYEQIESSKVWKVTSPVRISLDYIKDRIKRIRRIV</sequence>
<evidence type="ECO:0000259" key="5">
    <source>
        <dbReference type="PROSITE" id="PS50975"/>
    </source>
</evidence>
<dbReference type="GO" id="GO:0046872">
    <property type="term" value="F:metal ion binding"/>
    <property type="evidence" value="ECO:0007669"/>
    <property type="project" value="InterPro"/>
</dbReference>
<dbReference type="Proteomes" id="UP000242949">
    <property type="component" value="Unassembled WGS sequence"/>
</dbReference>
<feature type="active site" evidence="3">
    <location>
        <position position="401"/>
    </location>
</feature>
<organism evidence="7 8">
    <name type="scientific">Pelagirhabdus alkalitolerans</name>
    <dbReference type="NCBI Taxonomy" id="1612202"/>
    <lineage>
        <taxon>Bacteria</taxon>
        <taxon>Bacillati</taxon>
        <taxon>Bacillota</taxon>
        <taxon>Bacilli</taxon>
        <taxon>Bacillales</taxon>
        <taxon>Bacillaceae</taxon>
        <taxon>Pelagirhabdus</taxon>
    </lineage>
</organism>
<evidence type="ECO:0000256" key="1">
    <source>
        <dbReference type="ARBA" id="ARBA00015991"/>
    </source>
</evidence>
<dbReference type="SUPFAM" id="SSF54975">
    <property type="entry name" value="Acylphosphatase/BLUF domain-like"/>
    <property type="match status" value="1"/>
</dbReference>
<dbReference type="AlphaFoldDB" id="A0A1G6GGV6"/>